<sequence length="135" mass="14917">MGGIVLLLSMISVCKGEPNELLLKGCSLHCSSKFDKDLSCWNKTAQFFSKALLGVFLQYVTTQKTIKTTKQPALLPCPQGCESSSEFWSLRSLISLLLSAILAAIIIIKTFGKDRMDQNYALAKETKETDQHNAN</sequence>
<evidence type="ECO:0000256" key="2">
    <source>
        <dbReference type="SAM" id="SignalP"/>
    </source>
</evidence>
<name>A0A498S6I1_ACAVI</name>
<keyword evidence="1" id="KW-0812">Transmembrane</keyword>
<evidence type="ECO:0000256" key="1">
    <source>
        <dbReference type="SAM" id="Phobius"/>
    </source>
</evidence>
<dbReference type="AlphaFoldDB" id="A0A498S6I1"/>
<keyword evidence="1" id="KW-0472">Membrane</keyword>
<proteinExistence type="predicted"/>
<dbReference type="EMBL" id="UPTC01000012">
    <property type="protein sequence ID" value="VBB25376.1"/>
    <property type="molecule type" value="Genomic_DNA"/>
</dbReference>
<feature type="transmembrane region" description="Helical" evidence="1">
    <location>
        <begin position="88"/>
        <end position="108"/>
    </location>
</feature>
<protein>
    <submittedName>
        <fullName evidence="3">Uncharacterized protein</fullName>
    </submittedName>
</protein>
<keyword evidence="4" id="KW-1185">Reference proteome</keyword>
<organism evidence="3 4">
    <name type="scientific">Acanthocheilonema viteae</name>
    <name type="common">Filarial nematode worm</name>
    <name type="synonym">Dipetalonema viteae</name>
    <dbReference type="NCBI Taxonomy" id="6277"/>
    <lineage>
        <taxon>Eukaryota</taxon>
        <taxon>Metazoa</taxon>
        <taxon>Ecdysozoa</taxon>
        <taxon>Nematoda</taxon>
        <taxon>Chromadorea</taxon>
        <taxon>Rhabditida</taxon>
        <taxon>Spirurina</taxon>
        <taxon>Spiruromorpha</taxon>
        <taxon>Filarioidea</taxon>
        <taxon>Onchocercidae</taxon>
        <taxon>Acanthocheilonema</taxon>
    </lineage>
</organism>
<keyword evidence="2" id="KW-0732">Signal</keyword>
<gene>
    <name evidence="3" type="ORF">NAV_LOCUS206</name>
</gene>
<reference evidence="3 4" key="1">
    <citation type="submission" date="2018-08" db="EMBL/GenBank/DDBJ databases">
        <authorList>
            <person name="Laetsch R D."/>
            <person name="Stevens L."/>
            <person name="Kumar S."/>
            <person name="Blaxter L. M."/>
        </authorList>
    </citation>
    <scope>NUCLEOTIDE SEQUENCE [LARGE SCALE GENOMIC DNA]</scope>
</reference>
<keyword evidence="1" id="KW-1133">Transmembrane helix</keyword>
<evidence type="ECO:0000313" key="4">
    <source>
        <dbReference type="Proteomes" id="UP000276991"/>
    </source>
</evidence>
<feature type="signal peptide" evidence="2">
    <location>
        <begin position="1"/>
        <end position="16"/>
    </location>
</feature>
<evidence type="ECO:0000313" key="3">
    <source>
        <dbReference type="EMBL" id="VBB25376.1"/>
    </source>
</evidence>
<feature type="chain" id="PRO_5019740925" evidence="2">
    <location>
        <begin position="17"/>
        <end position="135"/>
    </location>
</feature>
<dbReference type="Proteomes" id="UP000276991">
    <property type="component" value="Unassembled WGS sequence"/>
</dbReference>
<accession>A0A498S6I1</accession>
<dbReference type="OrthoDB" id="5875590at2759"/>